<accession>A0A368XWW6</accession>
<evidence type="ECO:0000313" key="3">
    <source>
        <dbReference type="Proteomes" id="UP000252884"/>
    </source>
</evidence>
<sequence>MPSTRLSLRHAAMATLLAAPLLASAQVTLKPDNKWRYLFTAGANAATGNNESVALNLTGEAARVSAIDKWTFLGQGAYAHSDGETQTERFALGTQYTRDLTPVWFGFGSADALRDKLANLSSRMSVASGVGYHVIKNEQTTFDVSGGLGYSRDRFIEPTEIDGSVSDGYGRLELVLAEESNHKLTQTTSLRQRLALYPNLRDTGEYRASFDTNVTVAMTQSMNLTAGLSVRYNSDPGSGVKKTDAMFVTGVSFRFD</sequence>
<dbReference type="EMBL" id="QPJK01000004">
    <property type="protein sequence ID" value="RCW71538.1"/>
    <property type="molecule type" value="Genomic_DNA"/>
</dbReference>
<feature type="chain" id="PRO_5016859369" evidence="1">
    <location>
        <begin position="26"/>
        <end position="256"/>
    </location>
</feature>
<dbReference type="InterPro" id="IPR007433">
    <property type="entry name" value="DUF481"/>
</dbReference>
<name>A0A368XWW6_9BURK</name>
<evidence type="ECO:0000256" key="1">
    <source>
        <dbReference type="SAM" id="SignalP"/>
    </source>
</evidence>
<dbReference type="AlphaFoldDB" id="A0A368XWW6"/>
<protein>
    <submittedName>
        <fullName evidence="2">Putative salt-induced outer membrane protein YdiY</fullName>
    </submittedName>
</protein>
<dbReference type="Proteomes" id="UP000252884">
    <property type="component" value="Unassembled WGS sequence"/>
</dbReference>
<keyword evidence="1" id="KW-0732">Signal</keyword>
<evidence type="ECO:0000313" key="2">
    <source>
        <dbReference type="EMBL" id="RCW71538.1"/>
    </source>
</evidence>
<dbReference type="Pfam" id="PF04338">
    <property type="entry name" value="DUF481"/>
    <property type="match status" value="1"/>
</dbReference>
<reference evidence="2 3" key="1">
    <citation type="submission" date="2018-07" db="EMBL/GenBank/DDBJ databases">
        <title>Genomic Encyclopedia of Type Strains, Phase IV (KMG-IV): sequencing the most valuable type-strain genomes for metagenomic binning, comparative biology and taxonomic classification.</title>
        <authorList>
            <person name="Goeker M."/>
        </authorList>
    </citation>
    <scope>NUCLEOTIDE SEQUENCE [LARGE SCALE GENOMIC DNA]</scope>
    <source>
        <strain evidence="2 3">DSM 21634</strain>
    </source>
</reference>
<proteinExistence type="predicted"/>
<keyword evidence="3" id="KW-1185">Reference proteome</keyword>
<organism evidence="2 3">
    <name type="scientific">Pseudorhodoferax soli</name>
    <dbReference type="NCBI Taxonomy" id="545864"/>
    <lineage>
        <taxon>Bacteria</taxon>
        <taxon>Pseudomonadati</taxon>
        <taxon>Pseudomonadota</taxon>
        <taxon>Betaproteobacteria</taxon>
        <taxon>Burkholderiales</taxon>
        <taxon>Comamonadaceae</taxon>
    </lineage>
</organism>
<dbReference type="RefSeq" id="WP_114468751.1">
    <property type="nucleotide sequence ID" value="NZ_QPJK01000004.1"/>
</dbReference>
<dbReference type="OrthoDB" id="9806250at2"/>
<gene>
    <name evidence="2" type="ORF">DES41_104358</name>
</gene>
<feature type="signal peptide" evidence="1">
    <location>
        <begin position="1"/>
        <end position="25"/>
    </location>
</feature>
<comment type="caution">
    <text evidence="2">The sequence shown here is derived from an EMBL/GenBank/DDBJ whole genome shotgun (WGS) entry which is preliminary data.</text>
</comment>